<evidence type="ECO:0000313" key="2">
    <source>
        <dbReference type="EMBL" id="CAB4183388.1"/>
    </source>
</evidence>
<evidence type="ECO:0000313" key="1">
    <source>
        <dbReference type="EMBL" id="CAB4176770.1"/>
    </source>
</evidence>
<evidence type="ECO:0000313" key="5">
    <source>
        <dbReference type="EMBL" id="CAB5238011.1"/>
    </source>
</evidence>
<organism evidence="1">
    <name type="scientific">uncultured Caudovirales phage</name>
    <dbReference type="NCBI Taxonomy" id="2100421"/>
    <lineage>
        <taxon>Viruses</taxon>
        <taxon>Duplodnaviria</taxon>
        <taxon>Heunggongvirae</taxon>
        <taxon>Uroviricota</taxon>
        <taxon>Caudoviricetes</taxon>
        <taxon>Peduoviridae</taxon>
        <taxon>Maltschvirus</taxon>
        <taxon>Maltschvirus maltsch</taxon>
    </lineage>
</organism>
<dbReference type="EMBL" id="LR797258">
    <property type="protein sequence ID" value="CAB4198050.1"/>
    <property type="molecule type" value="Genomic_DNA"/>
</dbReference>
<sequence length="70" mass="7996">MPAIPAGQLHKHHVVILPEGRKTIAKVEEVLPECMAQTFVTYTDGTTDQFCNFKNVMVDHVNEKYRSKPR</sequence>
<dbReference type="EMBL" id="LR796941">
    <property type="protein sequence ID" value="CAB4176770.1"/>
    <property type="molecule type" value="Genomic_DNA"/>
</dbReference>
<name>A0A6J5PXW7_9CAUD</name>
<dbReference type="EMBL" id="LR797025">
    <property type="protein sequence ID" value="CAB4183388.1"/>
    <property type="molecule type" value="Genomic_DNA"/>
</dbReference>
<dbReference type="EMBL" id="LR798456">
    <property type="protein sequence ID" value="CAB5238011.1"/>
    <property type="molecule type" value="Genomic_DNA"/>
</dbReference>
<accession>A0A6J5PXW7</accession>
<evidence type="ECO:0000313" key="3">
    <source>
        <dbReference type="EMBL" id="CAB4198050.1"/>
    </source>
</evidence>
<evidence type="ECO:0000313" key="4">
    <source>
        <dbReference type="EMBL" id="CAB4211310.1"/>
    </source>
</evidence>
<reference evidence="1" key="1">
    <citation type="submission" date="2020-05" db="EMBL/GenBank/DDBJ databases">
        <authorList>
            <person name="Chiriac C."/>
            <person name="Salcher M."/>
            <person name="Ghai R."/>
            <person name="Kavagutti S V."/>
        </authorList>
    </citation>
    <scope>NUCLEOTIDE SEQUENCE</scope>
</reference>
<protein>
    <submittedName>
        <fullName evidence="1">Uncharacterized protein</fullName>
    </submittedName>
</protein>
<proteinExistence type="predicted"/>
<gene>
    <name evidence="2" type="ORF">UFOVP1076_59</name>
    <name evidence="3" type="ORF">UFOVP1314_42</name>
    <name evidence="4" type="ORF">UFOVP1427_28</name>
    <name evidence="5" type="ORF">UFOVP1523_32</name>
    <name evidence="1" type="ORF">UFOVP991_59</name>
</gene>
<dbReference type="EMBL" id="LR797371">
    <property type="protein sequence ID" value="CAB4211310.1"/>
    <property type="molecule type" value="Genomic_DNA"/>
</dbReference>